<dbReference type="EMBL" id="JAADJF010000095">
    <property type="protein sequence ID" value="KAF4439236.1"/>
    <property type="molecule type" value="Genomic_DNA"/>
</dbReference>
<evidence type="ECO:0000313" key="1">
    <source>
        <dbReference type="EMBL" id="KAF4439236.1"/>
    </source>
</evidence>
<keyword evidence="2" id="KW-1185">Reference proteome</keyword>
<proteinExistence type="predicted"/>
<evidence type="ECO:0000313" key="2">
    <source>
        <dbReference type="Proteomes" id="UP000536711"/>
    </source>
</evidence>
<dbReference type="OrthoDB" id="5007363at2759"/>
<gene>
    <name evidence="1" type="ORF">FACUT_4313</name>
</gene>
<name>A0A8H4JWH0_9HYPO</name>
<dbReference type="AlphaFoldDB" id="A0A8H4JWH0"/>
<reference evidence="1 2" key="1">
    <citation type="submission" date="2020-01" db="EMBL/GenBank/DDBJ databases">
        <title>Identification and distribution of gene clusters putatively required for synthesis of sphingolipid metabolism inhibitors in phylogenetically diverse species of the filamentous fungus Fusarium.</title>
        <authorList>
            <person name="Kim H.-S."/>
            <person name="Busman M."/>
            <person name="Brown D.W."/>
            <person name="Divon H."/>
            <person name="Uhlig S."/>
            <person name="Proctor R.H."/>
        </authorList>
    </citation>
    <scope>NUCLEOTIDE SEQUENCE [LARGE SCALE GENOMIC DNA]</scope>
    <source>
        <strain evidence="1 2">NRRL 13308</strain>
    </source>
</reference>
<protein>
    <submittedName>
        <fullName evidence="1">Uncharacterized protein</fullName>
    </submittedName>
</protein>
<accession>A0A8H4JWH0</accession>
<comment type="caution">
    <text evidence="1">The sequence shown here is derived from an EMBL/GenBank/DDBJ whole genome shotgun (WGS) entry which is preliminary data.</text>
</comment>
<sequence>MRAHNRTKKHKGLSLALTAGKGGIKCSKNRQISLLQRLYAVAVILAQAPPQASTSAFPRGAFRSGLTDTVQSGFLLTRIELSRLLYEARSQVTADTMEDDKPNYDDCPVEDITDLTIQRQTPKEWLEALTKLDFADPASVINIQFDLAESKTRPAPADEKAPESSPVGQPLPSVVLTLGRLCKGYTTESGILDTHETDYILVVDAITPGHPVWLIWDRLASHEHEHGIYYVHPDERVPVFKEVKKNFDAAQILPSINDWFESYENLDFAQCEESIKATCITGAVQAKESLLSEAEMLLR</sequence>
<organism evidence="1 2">
    <name type="scientific">Fusarium acutatum</name>
    <dbReference type="NCBI Taxonomy" id="78861"/>
    <lineage>
        <taxon>Eukaryota</taxon>
        <taxon>Fungi</taxon>
        <taxon>Dikarya</taxon>
        <taxon>Ascomycota</taxon>
        <taxon>Pezizomycotina</taxon>
        <taxon>Sordariomycetes</taxon>
        <taxon>Hypocreomycetidae</taxon>
        <taxon>Hypocreales</taxon>
        <taxon>Nectriaceae</taxon>
        <taxon>Fusarium</taxon>
        <taxon>Fusarium fujikuroi species complex</taxon>
    </lineage>
</organism>
<dbReference type="Proteomes" id="UP000536711">
    <property type="component" value="Unassembled WGS sequence"/>
</dbReference>